<keyword evidence="9" id="KW-0472">Membrane</keyword>
<evidence type="ECO:0000256" key="8">
    <source>
        <dbReference type="SAM" id="MobiDB-lite"/>
    </source>
</evidence>
<evidence type="ECO:0000256" key="5">
    <source>
        <dbReference type="ARBA" id="ARBA00022840"/>
    </source>
</evidence>
<dbReference type="SMART" id="SM00388">
    <property type="entry name" value="HisKA"/>
    <property type="match status" value="1"/>
</dbReference>
<dbReference type="GO" id="GO:0005524">
    <property type="term" value="F:ATP binding"/>
    <property type="evidence" value="ECO:0007669"/>
    <property type="project" value="UniProtKB-KW"/>
</dbReference>
<evidence type="ECO:0000256" key="1">
    <source>
        <dbReference type="ARBA" id="ARBA00022553"/>
    </source>
</evidence>
<feature type="compositionally biased region" description="Basic and acidic residues" evidence="8">
    <location>
        <begin position="296"/>
        <end position="311"/>
    </location>
</feature>
<protein>
    <recommendedName>
        <fullName evidence="10">Histidine kinase domain-containing protein</fullName>
    </recommendedName>
</protein>
<dbReference type="PANTHER" id="PTHR43065:SF10">
    <property type="entry name" value="PEROXIDE STRESS-ACTIVATED HISTIDINE KINASE MAK3"/>
    <property type="match status" value="1"/>
</dbReference>
<dbReference type="CDD" id="cd00082">
    <property type="entry name" value="HisKA"/>
    <property type="match status" value="1"/>
</dbReference>
<feature type="non-terminal residue" evidence="11">
    <location>
        <position position="311"/>
    </location>
</feature>
<feature type="coiled-coil region" evidence="7">
    <location>
        <begin position="106"/>
        <end position="140"/>
    </location>
</feature>
<evidence type="ECO:0000313" key="11">
    <source>
        <dbReference type="EMBL" id="OGG48477.1"/>
    </source>
</evidence>
<dbReference type="Pfam" id="PF00512">
    <property type="entry name" value="HisKA"/>
    <property type="match status" value="1"/>
</dbReference>
<evidence type="ECO:0000256" key="9">
    <source>
        <dbReference type="SAM" id="Phobius"/>
    </source>
</evidence>
<dbReference type="PROSITE" id="PS50109">
    <property type="entry name" value="HIS_KIN"/>
    <property type="match status" value="1"/>
</dbReference>
<feature type="region of interest" description="Disordered" evidence="8">
    <location>
        <begin position="243"/>
        <end position="311"/>
    </location>
</feature>
<dbReference type="GO" id="GO:0000155">
    <property type="term" value="F:phosphorelay sensor kinase activity"/>
    <property type="evidence" value="ECO:0007669"/>
    <property type="project" value="InterPro"/>
</dbReference>
<evidence type="ECO:0000313" key="12">
    <source>
        <dbReference type="Proteomes" id="UP000178606"/>
    </source>
</evidence>
<keyword evidence="3" id="KW-0547">Nucleotide-binding</keyword>
<evidence type="ECO:0000256" key="4">
    <source>
        <dbReference type="ARBA" id="ARBA00022777"/>
    </source>
</evidence>
<accession>A0A1F6CHI2</accession>
<dbReference type="InterPro" id="IPR003661">
    <property type="entry name" value="HisK_dim/P_dom"/>
</dbReference>
<keyword evidence="1" id="KW-0597">Phosphoprotein</keyword>
<keyword evidence="2" id="KW-0808">Transferase</keyword>
<name>A0A1F6CHI2_HANXR</name>
<dbReference type="SUPFAM" id="SSF47384">
    <property type="entry name" value="Homodimeric domain of signal transducing histidine kinase"/>
    <property type="match status" value="1"/>
</dbReference>
<dbReference type="InterPro" id="IPR036097">
    <property type="entry name" value="HisK_dim/P_sf"/>
</dbReference>
<organism evidence="11 12">
    <name type="scientific">Handelsmanbacteria sp. (strain RIFCSPLOWO2_12_FULL_64_10)</name>
    <dbReference type="NCBI Taxonomy" id="1817868"/>
    <lineage>
        <taxon>Bacteria</taxon>
        <taxon>Candidatus Handelsmaniibacteriota</taxon>
    </lineage>
</organism>
<dbReference type="AlphaFoldDB" id="A0A1F6CHI2"/>
<sequence length="311" mass="34134">MSAFLSRHIRFLCVSASIAAITALHYGTSLHQAHLHEVFRRLYYIPIILSAFWFGLRGGMGAAIAVSLLYLPHVMFQWGGDYLLNFMEIALYNVVGGVTGLMASAERRQRIRYEQASKEIEEAYQKLQAQTEQLRAAERLSVLGELAAGMAHEIKNPLGSIQGTAEILSGDTLSDEERTEFGRILIKEVDRLDGVLRNYLRLARPTDAARRRIDLKETLRSTVTLVGAYARKSEAVVAGERAVRAREGGVHGRGPGARGQVRAGRRGDGFLRRDRGHAGGPSGQAPPRAPGAGDRAGGREKADSHRLPDDR</sequence>
<proteinExistence type="predicted"/>
<keyword evidence="6" id="KW-0902">Two-component regulatory system</keyword>
<feature type="transmembrane region" description="Helical" evidence="9">
    <location>
        <begin position="42"/>
        <end position="70"/>
    </location>
</feature>
<gene>
    <name evidence="11" type="ORF">A3F84_16305</name>
</gene>
<keyword evidence="5" id="KW-0067">ATP-binding</keyword>
<evidence type="ECO:0000256" key="7">
    <source>
        <dbReference type="SAM" id="Coils"/>
    </source>
</evidence>
<feature type="compositionally biased region" description="Low complexity" evidence="8">
    <location>
        <begin position="283"/>
        <end position="293"/>
    </location>
</feature>
<keyword evidence="7" id="KW-0175">Coiled coil</keyword>
<comment type="caution">
    <text evidence="11">The sequence shown here is derived from an EMBL/GenBank/DDBJ whole genome shotgun (WGS) entry which is preliminary data.</text>
</comment>
<dbReference type="EMBL" id="MFKF01000247">
    <property type="protein sequence ID" value="OGG48477.1"/>
    <property type="molecule type" value="Genomic_DNA"/>
</dbReference>
<evidence type="ECO:0000256" key="2">
    <source>
        <dbReference type="ARBA" id="ARBA00022679"/>
    </source>
</evidence>
<keyword evidence="9" id="KW-1133">Transmembrane helix</keyword>
<keyword evidence="9" id="KW-0812">Transmembrane</keyword>
<evidence type="ECO:0000259" key="10">
    <source>
        <dbReference type="PROSITE" id="PS50109"/>
    </source>
</evidence>
<feature type="domain" description="Histidine kinase" evidence="10">
    <location>
        <begin position="149"/>
        <end position="236"/>
    </location>
</feature>
<dbReference type="Gene3D" id="1.10.287.130">
    <property type="match status" value="1"/>
</dbReference>
<dbReference type="InterPro" id="IPR005467">
    <property type="entry name" value="His_kinase_dom"/>
</dbReference>
<feature type="transmembrane region" description="Helical" evidence="9">
    <location>
        <begin position="82"/>
        <end position="103"/>
    </location>
</feature>
<dbReference type="PANTHER" id="PTHR43065">
    <property type="entry name" value="SENSOR HISTIDINE KINASE"/>
    <property type="match status" value="1"/>
</dbReference>
<evidence type="ECO:0000256" key="6">
    <source>
        <dbReference type="ARBA" id="ARBA00023012"/>
    </source>
</evidence>
<feature type="compositionally biased region" description="Basic and acidic residues" evidence="8">
    <location>
        <begin position="265"/>
        <end position="277"/>
    </location>
</feature>
<reference evidence="11 12" key="1">
    <citation type="journal article" date="2016" name="Nat. Commun.">
        <title>Thousands of microbial genomes shed light on interconnected biogeochemical processes in an aquifer system.</title>
        <authorList>
            <person name="Anantharaman K."/>
            <person name="Brown C.T."/>
            <person name="Hug L.A."/>
            <person name="Sharon I."/>
            <person name="Castelle C.J."/>
            <person name="Probst A.J."/>
            <person name="Thomas B.C."/>
            <person name="Singh A."/>
            <person name="Wilkins M.J."/>
            <person name="Karaoz U."/>
            <person name="Brodie E.L."/>
            <person name="Williams K.H."/>
            <person name="Hubbard S.S."/>
            <person name="Banfield J.F."/>
        </authorList>
    </citation>
    <scope>NUCLEOTIDE SEQUENCE [LARGE SCALE GENOMIC DNA]</scope>
    <source>
        <strain evidence="12">RIFCSPLOWO2_12_FULL_64_10</strain>
    </source>
</reference>
<keyword evidence="4" id="KW-0418">Kinase</keyword>
<evidence type="ECO:0000256" key="3">
    <source>
        <dbReference type="ARBA" id="ARBA00022741"/>
    </source>
</evidence>
<dbReference type="Proteomes" id="UP000178606">
    <property type="component" value="Unassembled WGS sequence"/>
</dbReference>